<evidence type="ECO:0000259" key="1">
    <source>
        <dbReference type="Pfam" id="PF14588"/>
    </source>
</evidence>
<dbReference type="AlphaFoldDB" id="A0A7K3MB04"/>
<dbReference type="PANTHER" id="PTHR43760:SF1">
    <property type="entry name" value="ENDORIBONUCLEASE L-PSP_CHORISMATE MUTASE-LIKE DOMAIN-CONTAINING PROTEIN"/>
    <property type="match status" value="1"/>
</dbReference>
<dbReference type="InterPro" id="IPR035959">
    <property type="entry name" value="RutC-like_sf"/>
</dbReference>
<evidence type="ECO:0000313" key="2">
    <source>
        <dbReference type="EMBL" id="NDL60436.1"/>
    </source>
</evidence>
<protein>
    <submittedName>
        <fullName evidence="2">RidA family protein</fullName>
    </submittedName>
</protein>
<accession>A0A7K3MB04</accession>
<proteinExistence type="predicted"/>
<keyword evidence="3" id="KW-1185">Reference proteome</keyword>
<dbReference type="Proteomes" id="UP000460435">
    <property type="component" value="Unassembled WGS sequence"/>
</dbReference>
<organism evidence="2 3">
    <name type="scientific">Phytoactinopolyspora mesophila</name>
    <dbReference type="NCBI Taxonomy" id="2650750"/>
    <lineage>
        <taxon>Bacteria</taxon>
        <taxon>Bacillati</taxon>
        <taxon>Actinomycetota</taxon>
        <taxon>Actinomycetes</taxon>
        <taxon>Jiangellales</taxon>
        <taxon>Jiangellaceae</taxon>
        <taxon>Phytoactinopolyspora</taxon>
    </lineage>
</organism>
<name>A0A7K3MB04_9ACTN</name>
<sequence length="152" mass="15635">MSPEQKLAQLGLDVPVVAAPVASYVPAVRTGSYIYTSGQLPLRDGDLMRTGKVGAEVSPEEAHECAQQCALNALAAVRAEAGELSAITRVVKVVGFVASAAGFTAQPQVINGASELLGKVFGDAGQHARSAVGVAVLPLDAPVEIEMIVEVR</sequence>
<dbReference type="EMBL" id="WLZY01000012">
    <property type="protein sequence ID" value="NDL60436.1"/>
    <property type="molecule type" value="Genomic_DNA"/>
</dbReference>
<dbReference type="PANTHER" id="PTHR43760">
    <property type="entry name" value="ENDORIBONUCLEASE-RELATED"/>
    <property type="match status" value="1"/>
</dbReference>
<dbReference type="SUPFAM" id="SSF55298">
    <property type="entry name" value="YjgF-like"/>
    <property type="match status" value="1"/>
</dbReference>
<feature type="domain" description="Endoribonuclease L-PSP/chorismate mutase-like" evidence="1">
    <location>
        <begin position="4"/>
        <end position="143"/>
    </location>
</feature>
<gene>
    <name evidence="2" type="ORF">F7O44_25495</name>
</gene>
<reference evidence="2 3" key="1">
    <citation type="submission" date="2019-11" db="EMBL/GenBank/DDBJ databases">
        <authorList>
            <person name="Li X.-J."/>
            <person name="Feng X.-M."/>
        </authorList>
    </citation>
    <scope>NUCLEOTIDE SEQUENCE [LARGE SCALE GENOMIC DNA]</scope>
    <source>
        <strain evidence="2 3">XMNu-373</strain>
    </source>
</reference>
<dbReference type="CDD" id="cd02199">
    <property type="entry name" value="YjgF_YER057c_UK114_like_1"/>
    <property type="match status" value="1"/>
</dbReference>
<evidence type="ECO:0000313" key="3">
    <source>
        <dbReference type="Proteomes" id="UP000460435"/>
    </source>
</evidence>
<comment type="caution">
    <text evidence="2">The sequence shown here is derived from an EMBL/GenBank/DDBJ whole genome shotgun (WGS) entry which is preliminary data.</text>
</comment>
<dbReference type="Pfam" id="PF14588">
    <property type="entry name" value="YjgF_endoribonc"/>
    <property type="match status" value="1"/>
</dbReference>
<dbReference type="RefSeq" id="WP_162453263.1">
    <property type="nucleotide sequence ID" value="NZ_WLZY01000012.1"/>
</dbReference>
<dbReference type="Gene3D" id="3.30.1330.40">
    <property type="entry name" value="RutC-like"/>
    <property type="match status" value="1"/>
</dbReference>
<dbReference type="InterPro" id="IPR013813">
    <property type="entry name" value="Endoribo_LPSP/chorism_mut-like"/>
</dbReference>